<sequence>MPEDDESENDSPEDDIDYRKHPEKYVEKYGIDGSEKGVFKAEPYKSELLPHWSYADSESAEESARKLGKKYERYRENGDFVGMDMARKYCQMGFTRAMRYAKYPCEKKYIDGKEREPKRWADPKKREAAKVFKRRWDEMRHDEKYQTLKEEYRNRTQ</sequence>
<gene>
    <name evidence="2" type="ORF">GCM10025751_42160</name>
</gene>
<dbReference type="Pfam" id="PF14328">
    <property type="entry name" value="DUF4385"/>
    <property type="match status" value="1"/>
</dbReference>
<dbReference type="Proteomes" id="UP001501729">
    <property type="component" value="Unassembled WGS sequence"/>
</dbReference>
<feature type="region of interest" description="Disordered" evidence="1">
    <location>
        <begin position="1"/>
        <end position="21"/>
    </location>
</feature>
<dbReference type="InterPro" id="IPR025494">
    <property type="entry name" value="DUF4385"/>
</dbReference>
<reference evidence="2 3" key="1">
    <citation type="journal article" date="2019" name="Int. J. Syst. Evol. Microbiol.">
        <title>The Global Catalogue of Microorganisms (GCM) 10K type strain sequencing project: providing services to taxonomists for standard genome sequencing and annotation.</title>
        <authorList>
            <consortium name="The Broad Institute Genomics Platform"/>
            <consortium name="The Broad Institute Genome Sequencing Center for Infectious Disease"/>
            <person name="Wu L."/>
            <person name="Ma J."/>
        </authorList>
    </citation>
    <scope>NUCLEOTIDE SEQUENCE [LARGE SCALE GENOMIC DNA]</scope>
    <source>
        <strain evidence="2 3">JCM 17504</strain>
    </source>
</reference>
<proteinExistence type="predicted"/>
<keyword evidence="3" id="KW-1185">Reference proteome</keyword>
<dbReference type="RefSeq" id="WP_227773680.1">
    <property type="nucleotide sequence ID" value="NZ_BAABKX010000015.1"/>
</dbReference>
<name>A0AAV3UMH6_9EURY</name>
<protein>
    <submittedName>
        <fullName evidence="2">DUF4385 domain-containing protein</fullName>
    </submittedName>
</protein>
<evidence type="ECO:0000313" key="2">
    <source>
        <dbReference type="EMBL" id="GAA5058738.1"/>
    </source>
</evidence>
<dbReference type="AlphaFoldDB" id="A0AAV3UMH6"/>
<evidence type="ECO:0000313" key="3">
    <source>
        <dbReference type="Proteomes" id="UP001501729"/>
    </source>
</evidence>
<accession>A0AAV3UMH6</accession>
<evidence type="ECO:0000256" key="1">
    <source>
        <dbReference type="SAM" id="MobiDB-lite"/>
    </source>
</evidence>
<feature type="compositionally biased region" description="Acidic residues" evidence="1">
    <location>
        <begin position="1"/>
        <end position="16"/>
    </location>
</feature>
<dbReference type="GeneID" id="68613900"/>
<organism evidence="2 3">
    <name type="scientific">Haladaptatus pallidirubidus</name>
    <dbReference type="NCBI Taxonomy" id="1008152"/>
    <lineage>
        <taxon>Archaea</taxon>
        <taxon>Methanobacteriati</taxon>
        <taxon>Methanobacteriota</taxon>
        <taxon>Stenosarchaea group</taxon>
        <taxon>Halobacteria</taxon>
        <taxon>Halobacteriales</taxon>
        <taxon>Haladaptataceae</taxon>
        <taxon>Haladaptatus</taxon>
    </lineage>
</organism>
<comment type="caution">
    <text evidence="2">The sequence shown here is derived from an EMBL/GenBank/DDBJ whole genome shotgun (WGS) entry which is preliminary data.</text>
</comment>
<dbReference type="EMBL" id="BAABKX010000015">
    <property type="protein sequence ID" value="GAA5058738.1"/>
    <property type="molecule type" value="Genomic_DNA"/>
</dbReference>